<gene>
    <name evidence="5" type="ORF">GMARGA_LOCUS9517</name>
</gene>
<dbReference type="SUPFAM" id="SSF54843">
    <property type="entry name" value="Ribosomal protein L22"/>
    <property type="match status" value="1"/>
</dbReference>
<sequence length="184" mass="21036">AKTRGSYLRVHFKNTREAAKALSGKKLSKAIKYLEDVKEHKQAIPFRRFNGGVGRCAQAKAFGATQGRWPVKSADFLLGLLKNAQSNAELKQLDMDNLVISHIQVNQAPKQRRRTYRAHGVSDLVMNFLFNRINPYMSSPCHIEIIVSEENAQVKRESDVDKNQRLNRRQIATNVRRRLIESHA</sequence>
<dbReference type="Pfam" id="PF00237">
    <property type="entry name" value="Ribosomal_L22"/>
    <property type="match status" value="1"/>
</dbReference>
<dbReference type="PANTHER" id="PTHR11593">
    <property type="entry name" value="60S RIBOSOMAL PROTEIN L17"/>
    <property type="match status" value="1"/>
</dbReference>
<evidence type="ECO:0000256" key="3">
    <source>
        <dbReference type="ARBA" id="ARBA00023274"/>
    </source>
</evidence>
<evidence type="ECO:0000256" key="1">
    <source>
        <dbReference type="ARBA" id="ARBA00009451"/>
    </source>
</evidence>
<protein>
    <submittedName>
        <fullName evidence="5">12936_t:CDS:1</fullName>
    </submittedName>
</protein>
<dbReference type="Proteomes" id="UP000789901">
    <property type="component" value="Unassembled WGS sequence"/>
</dbReference>
<comment type="similarity">
    <text evidence="1 4">Belongs to the universal ribosomal protein uL22 family.</text>
</comment>
<keyword evidence="6" id="KW-1185">Reference proteome</keyword>
<keyword evidence="3 4" id="KW-0687">Ribonucleoprotein</keyword>
<evidence type="ECO:0000256" key="4">
    <source>
        <dbReference type="RuleBase" id="RU004005"/>
    </source>
</evidence>
<feature type="non-terminal residue" evidence="5">
    <location>
        <position position="1"/>
    </location>
</feature>
<keyword evidence="2 4" id="KW-0689">Ribosomal protein</keyword>
<organism evidence="5 6">
    <name type="scientific">Gigaspora margarita</name>
    <dbReference type="NCBI Taxonomy" id="4874"/>
    <lineage>
        <taxon>Eukaryota</taxon>
        <taxon>Fungi</taxon>
        <taxon>Fungi incertae sedis</taxon>
        <taxon>Mucoromycota</taxon>
        <taxon>Glomeromycotina</taxon>
        <taxon>Glomeromycetes</taxon>
        <taxon>Diversisporales</taxon>
        <taxon>Gigasporaceae</taxon>
        <taxon>Gigaspora</taxon>
    </lineage>
</organism>
<reference evidence="5 6" key="1">
    <citation type="submission" date="2021-06" db="EMBL/GenBank/DDBJ databases">
        <authorList>
            <person name="Kallberg Y."/>
            <person name="Tangrot J."/>
            <person name="Rosling A."/>
        </authorList>
    </citation>
    <scope>NUCLEOTIDE SEQUENCE [LARGE SCALE GENOMIC DNA]</scope>
    <source>
        <strain evidence="5 6">120-4 pot B 10/14</strain>
    </source>
</reference>
<dbReference type="InterPro" id="IPR036394">
    <property type="entry name" value="Ribosomal_uL22_sf"/>
</dbReference>
<evidence type="ECO:0000313" key="6">
    <source>
        <dbReference type="Proteomes" id="UP000789901"/>
    </source>
</evidence>
<name>A0ABN7UQP5_GIGMA</name>
<dbReference type="Gene3D" id="3.90.470.10">
    <property type="entry name" value="Ribosomal protein L22/L17"/>
    <property type="match status" value="1"/>
</dbReference>
<accession>A0ABN7UQP5</accession>
<comment type="caution">
    <text evidence="5">The sequence shown here is derived from an EMBL/GenBank/DDBJ whole genome shotgun (WGS) entry which is preliminary data.</text>
</comment>
<dbReference type="InterPro" id="IPR001063">
    <property type="entry name" value="Ribosomal_uL22"/>
</dbReference>
<proteinExistence type="inferred from homology"/>
<dbReference type="PANTHER" id="PTHR11593:SF10">
    <property type="entry name" value="60S RIBOSOMAL PROTEIN L17"/>
    <property type="match status" value="1"/>
</dbReference>
<dbReference type="InterPro" id="IPR005721">
    <property type="entry name" value="Ribosomal_uL22_euk/arc"/>
</dbReference>
<dbReference type="NCBIfam" id="TIGR01038">
    <property type="entry name" value="uL22_arch_euk"/>
    <property type="match status" value="1"/>
</dbReference>
<evidence type="ECO:0000256" key="2">
    <source>
        <dbReference type="ARBA" id="ARBA00022980"/>
    </source>
</evidence>
<dbReference type="EMBL" id="CAJVQB010005142">
    <property type="protein sequence ID" value="CAG8654155.1"/>
    <property type="molecule type" value="Genomic_DNA"/>
</dbReference>
<evidence type="ECO:0000313" key="5">
    <source>
        <dbReference type="EMBL" id="CAG8654155.1"/>
    </source>
</evidence>